<evidence type="ECO:0000313" key="2">
    <source>
        <dbReference type="Proteomes" id="UP000199494"/>
    </source>
</evidence>
<dbReference type="InterPro" id="IPR029058">
    <property type="entry name" value="AB_hydrolase_fold"/>
</dbReference>
<dbReference type="Pfam" id="PF12697">
    <property type="entry name" value="Abhydrolase_6"/>
    <property type="match status" value="1"/>
</dbReference>
<evidence type="ECO:0000313" key="1">
    <source>
        <dbReference type="EMBL" id="SDC87688.1"/>
    </source>
</evidence>
<dbReference type="PANTHER" id="PTHR37017:SF11">
    <property type="entry name" value="ESTERASE_LIPASE_THIOESTERASE DOMAIN-CONTAINING PROTEIN"/>
    <property type="match status" value="1"/>
</dbReference>
<name>A0A222VX74_9PSEU</name>
<sequence>MNATFVLIHGAGSDSWYWHAVTPLLRAEGHDVITPDLPCDDDRAGLDEYTDTVVAAIGERRDNLVLVAQSMAGFTAPMVCERLPVQLLILVAAMTPKAGETPGAWWEATGQPAAQRELDVIQGRDPDAEPDLESLFMHDIPEDVKAEALTRDKDQSGTPFEKPWPLAAWPGVPTRFLLCADDRLFPAAFQRRVVAERLGIVPDEMPGGHLPALSRPRELATRLLDYWRLRS</sequence>
<proteinExistence type="predicted"/>
<dbReference type="OrthoDB" id="9773549at2"/>
<accession>A0A222VX74</accession>
<keyword evidence="2" id="KW-1185">Reference proteome</keyword>
<organism evidence="1 2">
    <name type="scientific">Prauserella marina</name>
    <dbReference type="NCBI Taxonomy" id="530584"/>
    <lineage>
        <taxon>Bacteria</taxon>
        <taxon>Bacillati</taxon>
        <taxon>Actinomycetota</taxon>
        <taxon>Actinomycetes</taxon>
        <taxon>Pseudonocardiales</taxon>
        <taxon>Pseudonocardiaceae</taxon>
        <taxon>Prauserella</taxon>
    </lineage>
</organism>
<dbReference type="STRING" id="530584.SAMN05421630_104248"/>
<dbReference type="PANTHER" id="PTHR37017">
    <property type="entry name" value="AB HYDROLASE-1 DOMAIN-CONTAINING PROTEIN-RELATED"/>
    <property type="match status" value="1"/>
</dbReference>
<dbReference type="InterPro" id="IPR000073">
    <property type="entry name" value="AB_hydrolase_1"/>
</dbReference>
<dbReference type="EMBL" id="FMZE01000004">
    <property type="protein sequence ID" value="SDC87688.1"/>
    <property type="molecule type" value="Genomic_DNA"/>
</dbReference>
<dbReference type="SUPFAM" id="SSF53474">
    <property type="entry name" value="alpha/beta-Hydrolases"/>
    <property type="match status" value="1"/>
</dbReference>
<protein>
    <submittedName>
        <fullName evidence="1">Pimeloyl-ACP methyl ester carboxylesterase</fullName>
    </submittedName>
</protein>
<dbReference type="AlphaFoldDB" id="A0A222VX74"/>
<gene>
    <name evidence="1" type="ORF">SAMN05421630_104248</name>
</gene>
<dbReference type="InterPro" id="IPR052897">
    <property type="entry name" value="Sec-Metab_Biosynth_Hydrolase"/>
</dbReference>
<reference evidence="1 2" key="1">
    <citation type="submission" date="2016-10" db="EMBL/GenBank/DDBJ databases">
        <authorList>
            <person name="de Groot N.N."/>
        </authorList>
    </citation>
    <scope>NUCLEOTIDE SEQUENCE [LARGE SCALE GENOMIC DNA]</scope>
    <source>
        <strain evidence="1 2">CGMCC 4.5506</strain>
    </source>
</reference>
<dbReference type="Proteomes" id="UP000199494">
    <property type="component" value="Unassembled WGS sequence"/>
</dbReference>
<dbReference type="GO" id="GO:0003824">
    <property type="term" value="F:catalytic activity"/>
    <property type="evidence" value="ECO:0007669"/>
    <property type="project" value="UniProtKB-ARBA"/>
</dbReference>
<dbReference type="RefSeq" id="WP_091803179.1">
    <property type="nucleotide sequence ID" value="NZ_CP016353.1"/>
</dbReference>
<dbReference type="KEGG" id="pmad:BAY61_28435"/>
<dbReference type="Gene3D" id="3.40.50.1820">
    <property type="entry name" value="alpha/beta hydrolase"/>
    <property type="match status" value="1"/>
</dbReference>